<dbReference type="Pfam" id="PF00171">
    <property type="entry name" value="Aldedh"/>
    <property type="match status" value="1"/>
</dbReference>
<dbReference type="GO" id="GO:0036243">
    <property type="term" value="F:succinate-semialdehyde dehydrogenase (NADP+) activity"/>
    <property type="evidence" value="ECO:0007669"/>
    <property type="project" value="UniProtKB-EC"/>
</dbReference>
<dbReference type="GO" id="GO:0004777">
    <property type="term" value="F:succinate-semialdehyde dehydrogenase (NAD+) activity"/>
    <property type="evidence" value="ECO:0007669"/>
    <property type="project" value="TreeGrafter"/>
</dbReference>
<sequence length="484" mass="51602">MLKVADRTLLHEAALIDGEWFAAGSNAFPVDDPASGDPLGSVPACGKAETQRAIEAAKAAWPAWRSLTAHYRAALLETWHRLVLENAEDLARIMTAEQGKPIAEAAGEIRYAASFIKWFAEEGRRIGARNVASPETDRRILVLTEPVGISAAITPWNFPAAMITRKCAPALAAGCPVIVKPSEMTPFTALALADLALRAGIPSGVFHVLTGIPQEIGETITSSPDVRKLSFTGSTRVGSLLMRQCADTIKRLSLELGGNAPLIVFDDADLELAANAAMASKFRNAGQTCVCANRILVHSAVFEDFAELLGKRVAALVVAPGDDPDATVGPLINDAAVEKVHAHVADALDRGGKVIARGSGREDARFVRPLVIADAHRDMRLANEETFGPVAPLFRFETEEEAIVLANDTPYGLASYFYTRDLSRSFRVAEALEAGMVALNTGSISMEMAPFGGMKQSGLGREGGTMGIEEYLEVKAFHIGGLNS</sequence>
<evidence type="ECO:0000256" key="5">
    <source>
        <dbReference type="RuleBase" id="RU003345"/>
    </source>
</evidence>
<dbReference type="SUPFAM" id="SSF53720">
    <property type="entry name" value="ALDH-like"/>
    <property type="match status" value="1"/>
</dbReference>
<keyword evidence="3" id="KW-0558">Oxidation</keyword>
<dbReference type="EC" id="1.2.1.20" evidence="7"/>
<dbReference type="InterPro" id="IPR016162">
    <property type="entry name" value="Ald_DH_N"/>
</dbReference>
<feature type="active site" evidence="4">
    <location>
        <position position="255"/>
    </location>
</feature>
<dbReference type="InterPro" id="IPR015590">
    <property type="entry name" value="Aldehyde_DH_dom"/>
</dbReference>
<dbReference type="FunFam" id="3.40.605.10:FF:000026">
    <property type="entry name" value="Aldehyde dehydrogenase, putative"/>
    <property type="match status" value="1"/>
</dbReference>
<accession>A0A7Y9XYU1</accession>
<keyword evidence="2 5" id="KW-0560">Oxidoreductase</keyword>
<dbReference type="InterPro" id="IPR029510">
    <property type="entry name" value="Ald_DH_CS_GLU"/>
</dbReference>
<dbReference type="EC" id="1.2.1.79" evidence="7"/>
<dbReference type="PANTHER" id="PTHR43353">
    <property type="entry name" value="SUCCINATE-SEMIALDEHYDE DEHYDROGENASE, MITOCHONDRIAL"/>
    <property type="match status" value="1"/>
</dbReference>
<evidence type="ECO:0000256" key="2">
    <source>
        <dbReference type="ARBA" id="ARBA00023002"/>
    </source>
</evidence>
<protein>
    <submittedName>
        <fullName evidence="7">Succinate-semialdehyde dehydrogenase/glutarate-semialdehyde dehydrogenase</fullName>
        <ecNumber evidence="7">1.2.1.16</ecNumber>
        <ecNumber evidence="7">1.2.1.20</ecNumber>
        <ecNumber evidence="7">1.2.1.79</ecNumber>
    </submittedName>
</protein>
<evidence type="ECO:0000313" key="8">
    <source>
        <dbReference type="Proteomes" id="UP000522081"/>
    </source>
</evidence>
<feature type="domain" description="Aldehyde dehydrogenase" evidence="6">
    <location>
        <begin position="20"/>
        <end position="476"/>
    </location>
</feature>
<keyword evidence="8" id="KW-1185">Reference proteome</keyword>
<dbReference type="EC" id="1.2.1.16" evidence="7"/>
<evidence type="ECO:0000256" key="1">
    <source>
        <dbReference type="ARBA" id="ARBA00009986"/>
    </source>
</evidence>
<evidence type="ECO:0000313" key="7">
    <source>
        <dbReference type="EMBL" id="NYH97119.1"/>
    </source>
</evidence>
<dbReference type="InterPro" id="IPR050740">
    <property type="entry name" value="Aldehyde_DH_Superfamily"/>
</dbReference>
<name>A0A7Y9XYU1_9SPHN</name>
<dbReference type="InterPro" id="IPR016160">
    <property type="entry name" value="Ald_DH_CS_CYS"/>
</dbReference>
<gene>
    <name evidence="7" type="ORF">FHS75_003480</name>
</gene>
<dbReference type="NCBIfam" id="TIGR01780">
    <property type="entry name" value="SSADH"/>
    <property type="match status" value="1"/>
</dbReference>
<organism evidence="7 8">
    <name type="scientific">Novosphingobium marinum</name>
    <dbReference type="NCBI Taxonomy" id="1514948"/>
    <lineage>
        <taxon>Bacteria</taxon>
        <taxon>Pseudomonadati</taxon>
        <taxon>Pseudomonadota</taxon>
        <taxon>Alphaproteobacteria</taxon>
        <taxon>Sphingomonadales</taxon>
        <taxon>Sphingomonadaceae</taxon>
        <taxon>Novosphingobium</taxon>
    </lineage>
</organism>
<dbReference type="GO" id="GO:0102810">
    <property type="term" value="F:glutarate-semialdehyde dehydrogenase (NADP+) activity"/>
    <property type="evidence" value="ECO:0007669"/>
    <property type="project" value="UniProtKB-EC"/>
</dbReference>
<comment type="similarity">
    <text evidence="1 5">Belongs to the aldehyde dehydrogenase family.</text>
</comment>
<dbReference type="FunFam" id="3.40.605.10:FF:000005">
    <property type="entry name" value="Succinate-semialdehyde dehydrogenase I"/>
    <property type="match status" value="1"/>
</dbReference>
<dbReference type="Proteomes" id="UP000522081">
    <property type="component" value="Unassembled WGS sequence"/>
</dbReference>
<dbReference type="FunFam" id="3.40.309.10:FF:000004">
    <property type="entry name" value="Succinate-semialdehyde dehydrogenase I"/>
    <property type="match status" value="1"/>
</dbReference>
<dbReference type="InterPro" id="IPR016163">
    <property type="entry name" value="Ald_DH_C"/>
</dbReference>
<dbReference type="EMBL" id="JACBZF010000013">
    <property type="protein sequence ID" value="NYH97119.1"/>
    <property type="molecule type" value="Genomic_DNA"/>
</dbReference>
<dbReference type="PROSITE" id="PS00070">
    <property type="entry name" value="ALDEHYDE_DEHYDR_CYS"/>
    <property type="match status" value="1"/>
</dbReference>
<dbReference type="InterPro" id="IPR010102">
    <property type="entry name" value="Succ_semiAld_DH"/>
</dbReference>
<dbReference type="CDD" id="cd07103">
    <property type="entry name" value="ALDH_F5_SSADH_GabD"/>
    <property type="match status" value="1"/>
</dbReference>
<dbReference type="GO" id="GO:0009450">
    <property type="term" value="P:gamma-aminobutyric acid catabolic process"/>
    <property type="evidence" value="ECO:0007669"/>
    <property type="project" value="InterPro"/>
</dbReference>
<proteinExistence type="inferred from homology"/>
<evidence type="ECO:0000259" key="6">
    <source>
        <dbReference type="Pfam" id="PF00171"/>
    </source>
</evidence>
<dbReference type="InterPro" id="IPR016161">
    <property type="entry name" value="Ald_DH/histidinol_DH"/>
</dbReference>
<reference evidence="7 8" key="1">
    <citation type="submission" date="2020-07" db="EMBL/GenBank/DDBJ databases">
        <title>Genomic Encyclopedia of Type Strains, Phase IV (KMG-IV): sequencing the most valuable type-strain genomes for metagenomic binning, comparative biology and taxonomic classification.</title>
        <authorList>
            <person name="Goeker M."/>
        </authorList>
    </citation>
    <scope>NUCLEOTIDE SEQUENCE [LARGE SCALE GENOMIC DNA]</scope>
    <source>
        <strain evidence="7 8">DSM 29043</strain>
    </source>
</reference>
<dbReference type="AlphaFoldDB" id="A0A7Y9XYU1"/>
<dbReference type="Gene3D" id="3.40.309.10">
    <property type="entry name" value="Aldehyde Dehydrogenase, Chain A, domain 2"/>
    <property type="match status" value="1"/>
</dbReference>
<comment type="caution">
    <text evidence="7">The sequence shown here is derived from an EMBL/GenBank/DDBJ whole genome shotgun (WGS) entry which is preliminary data.</text>
</comment>
<dbReference type="PANTHER" id="PTHR43353:SF5">
    <property type="entry name" value="SUCCINATE-SEMIALDEHYDE DEHYDROGENASE, MITOCHONDRIAL"/>
    <property type="match status" value="1"/>
</dbReference>
<evidence type="ECO:0000256" key="3">
    <source>
        <dbReference type="ARBA" id="ARBA00023097"/>
    </source>
</evidence>
<dbReference type="PROSITE" id="PS00687">
    <property type="entry name" value="ALDEHYDE_DEHYDR_GLU"/>
    <property type="match status" value="1"/>
</dbReference>
<evidence type="ECO:0000256" key="4">
    <source>
        <dbReference type="PROSITE-ProRule" id="PRU10007"/>
    </source>
</evidence>
<dbReference type="Gene3D" id="3.40.605.10">
    <property type="entry name" value="Aldehyde Dehydrogenase, Chain A, domain 1"/>
    <property type="match status" value="1"/>
</dbReference>
<dbReference type="RefSeq" id="WP_179408886.1">
    <property type="nucleotide sequence ID" value="NZ_BMGF01000015.1"/>
</dbReference>